<proteinExistence type="predicted"/>
<evidence type="ECO:0000313" key="2">
    <source>
        <dbReference type="Proteomes" id="UP000821865"/>
    </source>
</evidence>
<gene>
    <name evidence="1" type="ORF">HPB49_009749</name>
</gene>
<accession>A0ACB8DYJ6</accession>
<keyword evidence="2" id="KW-1185">Reference proteome</keyword>
<dbReference type="EMBL" id="CM023470">
    <property type="protein sequence ID" value="KAH7979522.1"/>
    <property type="molecule type" value="Genomic_DNA"/>
</dbReference>
<dbReference type="Proteomes" id="UP000821865">
    <property type="component" value="Chromosome 1"/>
</dbReference>
<name>A0ACB8DYJ6_DERSI</name>
<reference evidence="1" key="1">
    <citation type="submission" date="2020-05" db="EMBL/GenBank/DDBJ databases">
        <title>Large-scale comparative analyses of tick genomes elucidate their genetic diversity and vector capacities.</title>
        <authorList>
            <person name="Jia N."/>
            <person name="Wang J."/>
            <person name="Shi W."/>
            <person name="Du L."/>
            <person name="Sun Y."/>
            <person name="Zhan W."/>
            <person name="Jiang J."/>
            <person name="Wang Q."/>
            <person name="Zhang B."/>
            <person name="Ji P."/>
            <person name="Sakyi L.B."/>
            <person name="Cui X."/>
            <person name="Yuan T."/>
            <person name="Jiang B."/>
            <person name="Yang W."/>
            <person name="Lam T.T.-Y."/>
            <person name="Chang Q."/>
            <person name="Ding S."/>
            <person name="Wang X."/>
            <person name="Zhu J."/>
            <person name="Ruan X."/>
            <person name="Zhao L."/>
            <person name="Wei J."/>
            <person name="Que T."/>
            <person name="Du C."/>
            <person name="Cheng J."/>
            <person name="Dai P."/>
            <person name="Han X."/>
            <person name="Huang E."/>
            <person name="Gao Y."/>
            <person name="Liu J."/>
            <person name="Shao H."/>
            <person name="Ye R."/>
            <person name="Li L."/>
            <person name="Wei W."/>
            <person name="Wang X."/>
            <person name="Wang C."/>
            <person name="Yang T."/>
            <person name="Huo Q."/>
            <person name="Li W."/>
            <person name="Guo W."/>
            <person name="Chen H."/>
            <person name="Zhou L."/>
            <person name="Ni X."/>
            <person name="Tian J."/>
            <person name="Zhou Y."/>
            <person name="Sheng Y."/>
            <person name="Liu T."/>
            <person name="Pan Y."/>
            <person name="Xia L."/>
            <person name="Li J."/>
            <person name="Zhao F."/>
            <person name="Cao W."/>
        </authorList>
    </citation>
    <scope>NUCLEOTIDE SEQUENCE</scope>
    <source>
        <strain evidence="1">Dsil-2018</strain>
    </source>
</reference>
<sequence length="558" mass="61664">MGIDVAIGIPVNLLLHCCTSTFSEESPATKTLSSMLHPRRLPEGSKDWVSYVSSNLAIDDVLPANRDHVIKPRNKADERASSSCVGHRSSLFPKAECDLLVVVGVKATGTQCYPMQAPCPVQGLRHRMVVSRGTRCFLMICREDIVSAINRNQGVVICGETGSGKTTQAAQFIFEDNIRGGQGSRCHIVVTQPRRIATISMAKRVALERDAERSDIIYYQVHLTKQLLRSRGGALICTLGILLRHLQQNVEQQGVSHVFVDEVHEPDACTDSLLVLLREVLSINRTRKTILTSATINTAKCSEFFDGAPVIMIPGKALDPVTQCILDNLVFQDIVTAEALQICGSDPVRIVPEVLTCIMEMKPTTSMLCFLPGWNEINKVRAERCKRAPVNFHARILPLHSRLRYQGQQKIFANPPADVHKVNLSTNLAETSINVDDVVYVVDSGVRREQRINPSTGVSLLGTFPTSKATVDQRAGRAGCVQPGQSYHLLTKNEFPSWDQFKSPEMQTTDLTKVVLDCKTVVANARHLPDEEIEEEAAGHELVPYNAINSWQNFLGKQ</sequence>
<comment type="caution">
    <text evidence="1">The sequence shown here is derived from an EMBL/GenBank/DDBJ whole genome shotgun (WGS) entry which is preliminary data.</text>
</comment>
<organism evidence="1 2">
    <name type="scientific">Dermacentor silvarum</name>
    <name type="common">Tick</name>
    <dbReference type="NCBI Taxonomy" id="543639"/>
    <lineage>
        <taxon>Eukaryota</taxon>
        <taxon>Metazoa</taxon>
        <taxon>Ecdysozoa</taxon>
        <taxon>Arthropoda</taxon>
        <taxon>Chelicerata</taxon>
        <taxon>Arachnida</taxon>
        <taxon>Acari</taxon>
        <taxon>Parasitiformes</taxon>
        <taxon>Ixodida</taxon>
        <taxon>Ixodoidea</taxon>
        <taxon>Ixodidae</taxon>
        <taxon>Rhipicephalinae</taxon>
        <taxon>Dermacentor</taxon>
    </lineage>
</organism>
<protein>
    <submittedName>
        <fullName evidence="1">Uncharacterized protein</fullName>
    </submittedName>
</protein>
<evidence type="ECO:0000313" key="1">
    <source>
        <dbReference type="EMBL" id="KAH7979522.1"/>
    </source>
</evidence>